<evidence type="ECO:0000256" key="8">
    <source>
        <dbReference type="ARBA" id="ARBA00022777"/>
    </source>
</evidence>
<evidence type="ECO:0000256" key="15">
    <source>
        <dbReference type="ARBA" id="ARBA00023411"/>
    </source>
</evidence>
<comment type="catalytic activity">
    <reaction evidence="20">
        <text>1-hexadecanoyl-sn-glycerol + ATP = 1-hexadecanoyl-sn-glycero-3-phosphate + ADP + H(+)</text>
        <dbReference type="Rhea" id="RHEA:43308"/>
        <dbReference type="ChEBI" id="CHEBI:15378"/>
        <dbReference type="ChEBI" id="CHEBI:30616"/>
        <dbReference type="ChEBI" id="CHEBI:57518"/>
        <dbReference type="ChEBI" id="CHEBI:75542"/>
        <dbReference type="ChEBI" id="CHEBI:456216"/>
    </reaction>
    <physiologicalReaction direction="left-to-right" evidence="20">
        <dbReference type="Rhea" id="RHEA:43309"/>
    </physiologicalReaction>
</comment>
<evidence type="ECO:0000256" key="19">
    <source>
        <dbReference type="ARBA" id="ARBA00024556"/>
    </source>
</evidence>
<comment type="pathway">
    <text evidence="4">Lipid metabolism; glycerolipid metabolism.</text>
</comment>
<dbReference type="EMBL" id="CAJNRD030001124">
    <property type="protein sequence ID" value="CAG5108742.1"/>
    <property type="molecule type" value="Genomic_DNA"/>
</dbReference>
<gene>
    <name evidence="31" type="ORF">HICCMSTLAB_LOCUS13389</name>
</gene>
<dbReference type="InterPro" id="IPR016064">
    <property type="entry name" value="NAD/diacylglycerol_kinase_sf"/>
</dbReference>
<accession>A0A8J2N082</accession>
<dbReference type="GO" id="GO:0004143">
    <property type="term" value="F:ATP-dependent diacylglycerol kinase activity"/>
    <property type="evidence" value="ECO:0007669"/>
    <property type="project" value="UniProtKB-EC"/>
</dbReference>
<dbReference type="UniPathway" id="UPA00230"/>
<evidence type="ECO:0000256" key="3">
    <source>
        <dbReference type="ARBA" id="ARBA00004637"/>
    </source>
</evidence>
<dbReference type="InterPro" id="IPR017438">
    <property type="entry name" value="ATP-NAD_kinase_N"/>
</dbReference>
<dbReference type="GO" id="GO:0005743">
    <property type="term" value="C:mitochondrial inner membrane"/>
    <property type="evidence" value="ECO:0007669"/>
    <property type="project" value="UniProtKB-SubCell"/>
</dbReference>
<evidence type="ECO:0000313" key="32">
    <source>
        <dbReference type="Proteomes" id="UP000786811"/>
    </source>
</evidence>
<dbReference type="SUPFAM" id="SSF111331">
    <property type="entry name" value="NAD kinase/diacylglycerol kinase-like"/>
    <property type="match status" value="1"/>
</dbReference>
<comment type="catalytic activity">
    <reaction evidence="15">
        <text>a 1,2-diacyl-sn-glycerol + ATP = a 1,2-diacyl-sn-glycero-3-phosphate + ADP + H(+)</text>
        <dbReference type="Rhea" id="RHEA:10272"/>
        <dbReference type="ChEBI" id="CHEBI:15378"/>
        <dbReference type="ChEBI" id="CHEBI:17815"/>
        <dbReference type="ChEBI" id="CHEBI:30616"/>
        <dbReference type="ChEBI" id="CHEBI:58608"/>
        <dbReference type="ChEBI" id="CHEBI:456216"/>
        <dbReference type="EC" id="2.7.1.107"/>
    </reaction>
    <physiologicalReaction direction="left-to-right" evidence="15">
        <dbReference type="Rhea" id="RHEA:10273"/>
    </physiologicalReaction>
</comment>
<evidence type="ECO:0000259" key="30">
    <source>
        <dbReference type="PROSITE" id="PS50146"/>
    </source>
</evidence>
<evidence type="ECO:0000256" key="1">
    <source>
        <dbReference type="ARBA" id="ARBA00001946"/>
    </source>
</evidence>
<dbReference type="AlphaFoldDB" id="A0A8J2N082"/>
<dbReference type="Gene3D" id="3.40.50.10330">
    <property type="entry name" value="Probable inorganic polyphosphate/atp-NAD kinase, domain 1"/>
    <property type="match status" value="1"/>
</dbReference>
<dbReference type="InterPro" id="IPR045579">
    <property type="entry name" value="AGK_C"/>
</dbReference>
<dbReference type="GO" id="GO:0005524">
    <property type="term" value="F:ATP binding"/>
    <property type="evidence" value="ECO:0007669"/>
    <property type="project" value="UniProtKB-KW"/>
</dbReference>
<comment type="catalytic activity">
    <reaction evidence="27">
        <text>an N-acylsphing-4-enine + ATP = an N-acylsphing-4-enine 1-phosphate + ADP + H(+)</text>
        <dbReference type="Rhea" id="RHEA:17929"/>
        <dbReference type="ChEBI" id="CHEBI:15378"/>
        <dbReference type="ChEBI" id="CHEBI:30616"/>
        <dbReference type="ChEBI" id="CHEBI:52639"/>
        <dbReference type="ChEBI" id="CHEBI:57674"/>
        <dbReference type="ChEBI" id="CHEBI:456216"/>
        <dbReference type="EC" id="2.7.1.138"/>
    </reaction>
    <physiologicalReaction direction="left-to-right" evidence="27">
        <dbReference type="Rhea" id="RHEA:17930"/>
    </physiologicalReaction>
</comment>
<dbReference type="Proteomes" id="UP000786811">
    <property type="component" value="Unassembled WGS sequence"/>
</dbReference>
<keyword evidence="13" id="KW-0472">Membrane</keyword>
<keyword evidence="7" id="KW-0547">Nucleotide-binding</keyword>
<comment type="catalytic activity">
    <reaction evidence="19">
        <text>2-(5Z,8Z,11Z,14Z-eicosatetraenoyl)-glycerol + ATP = 2-(5Z,8Z,11Z,14Z-eicosatetraenoyl)-sn-glycero-3-phosphate + ADP + H(+)</text>
        <dbReference type="Rhea" id="RHEA:43316"/>
        <dbReference type="ChEBI" id="CHEBI:15378"/>
        <dbReference type="ChEBI" id="CHEBI:30616"/>
        <dbReference type="ChEBI" id="CHEBI:52392"/>
        <dbReference type="ChEBI" id="CHEBI:78209"/>
        <dbReference type="ChEBI" id="CHEBI:456216"/>
    </reaction>
    <physiologicalReaction direction="left-to-right" evidence="19">
        <dbReference type="Rhea" id="RHEA:43317"/>
    </physiologicalReaction>
</comment>
<evidence type="ECO:0000256" key="25">
    <source>
        <dbReference type="ARBA" id="ARBA00030553"/>
    </source>
</evidence>
<evidence type="ECO:0000256" key="7">
    <source>
        <dbReference type="ARBA" id="ARBA00022741"/>
    </source>
</evidence>
<evidence type="ECO:0000256" key="14">
    <source>
        <dbReference type="ARBA" id="ARBA00023371"/>
    </source>
</evidence>
<evidence type="ECO:0000256" key="26">
    <source>
        <dbReference type="ARBA" id="ARBA00044480"/>
    </source>
</evidence>
<feature type="domain" description="DAGKc" evidence="30">
    <location>
        <begin position="61"/>
        <end position="208"/>
    </location>
</feature>
<comment type="cofactor">
    <cofactor evidence="1">
        <name>Mg(2+)</name>
        <dbReference type="ChEBI" id="CHEBI:18420"/>
    </cofactor>
</comment>
<keyword evidence="11" id="KW-0443">Lipid metabolism</keyword>
<evidence type="ECO:0000256" key="2">
    <source>
        <dbReference type="ARBA" id="ARBA00004569"/>
    </source>
</evidence>
<evidence type="ECO:0000256" key="9">
    <source>
        <dbReference type="ARBA" id="ARBA00022792"/>
    </source>
</evidence>
<dbReference type="EC" id="2.7.1.94" evidence="23"/>
<dbReference type="GO" id="GO:0001729">
    <property type="term" value="F:ceramide kinase activity"/>
    <property type="evidence" value="ECO:0007669"/>
    <property type="project" value="UniProtKB-EC"/>
</dbReference>
<evidence type="ECO:0000256" key="11">
    <source>
        <dbReference type="ARBA" id="ARBA00023098"/>
    </source>
</evidence>
<evidence type="ECO:0000256" key="13">
    <source>
        <dbReference type="ARBA" id="ARBA00023136"/>
    </source>
</evidence>
<dbReference type="GO" id="GO:0046486">
    <property type="term" value="P:glycerolipid metabolic process"/>
    <property type="evidence" value="ECO:0007669"/>
    <property type="project" value="UniProtKB-UniPathway"/>
</dbReference>
<dbReference type="InterPro" id="IPR050187">
    <property type="entry name" value="Lipid_Phosphate_FormReg"/>
</dbReference>
<keyword evidence="10" id="KW-0067">ATP-binding</keyword>
<evidence type="ECO:0000256" key="23">
    <source>
        <dbReference type="ARBA" id="ARBA00026098"/>
    </source>
</evidence>
<proteinExistence type="inferred from homology"/>
<sequence>MSRVIKFFTTIRNNWKKSLVGAAALSYGASYANDTYQTHLLMREYCEQAVKYGDQILPLSQKPRHITVILNPVAKKRKAKKLFEKYCEPLLHLAGIAVTIIQTEQENQARSLIENLNFQTDAILVAGGDGTLLDVVTGLMRKCNGSIFCAKQTPVGILPLGEVNRLCDSIFSRQYDNLPHIHEMIDATMAVVHGNTKSVDIMKVEPIEQNEEELIKPIYALGIIELGAWRDAYSRKEKYWYWGGLRRYVTYIFNGFKKDVMWNCNATIRYSDPCIGCSKCYQPDKSPVKSDVRWWHVFIPKKVTYAQSNEIDYSKVKNDNCDTFKETSITTTELSLMTRNTDKLKQGVPAVKLQIGPEHISYFDFVAEGWNRIKGLNNVVQQTLEIKDFEFLPESTEDSEKEQYFSMDNEEFELKPMKITLIPNAVKIFCP</sequence>
<dbReference type="EC" id="2.7.1.107" evidence="5"/>
<name>A0A8J2N082_COTCN</name>
<evidence type="ECO:0000256" key="20">
    <source>
        <dbReference type="ARBA" id="ARBA00024636"/>
    </source>
</evidence>
<dbReference type="PANTHER" id="PTHR12358">
    <property type="entry name" value="SPHINGOSINE KINASE"/>
    <property type="match status" value="1"/>
</dbReference>
<dbReference type="OrthoDB" id="9979394at2759"/>
<protein>
    <recommendedName>
        <fullName evidence="24">Acylglycerol kinase, mitochondrial</fullName>
        <ecNumber evidence="5">2.7.1.107</ecNumber>
        <ecNumber evidence="22">2.7.1.138</ecNumber>
        <ecNumber evidence="23">2.7.1.94</ecNumber>
    </recommendedName>
    <alternativeName>
        <fullName evidence="25">Multiple substrate lipid kinase</fullName>
    </alternativeName>
</protein>
<dbReference type="InterPro" id="IPR001206">
    <property type="entry name" value="Diacylglycerol_kinase_cat_dom"/>
</dbReference>
<evidence type="ECO:0000256" key="6">
    <source>
        <dbReference type="ARBA" id="ARBA00022679"/>
    </source>
</evidence>
<evidence type="ECO:0000256" key="17">
    <source>
        <dbReference type="ARBA" id="ARBA00024505"/>
    </source>
</evidence>
<evidence type="ECO:0000256" key="18">
    <source>
        <dbReference type="ARBA" id="ARBA00024512"/>
    </source>
</evidence>
<evidence type="ECO:0000256" key="27">
    <source>
        <dbReference type="ARBA" id="ARBA00048034"/>
    </source>
</evidence>
<dbReference type="GO" id="GO:0005758">
    <property type="term" value="C:mitochondrial intermembrane space"/>
    <property type="evidence" value="ECO:0007669"/>
    <property type="project" value="UniProtKB-SubCell"/>
</dbReference>
<evidence type="ECO:0000313" key="31">
    <source>
        <dbReference type="EMBL" id="CAG5108742.1"/>
    </source>
</evidence>
<comment type="catalytic activity">
    <reaction evidence="28">
        <text>a monoacylglycerol + ATP = a monoacyl-sn-glycero-3-phosphate + ADP + H(+)</text>
        <dbReference type="Rhea" id="RHEA:19293"/>
        <dbReference type="ChEBI" id="CHEBI:15378"/>
        <dbReference type="ChEBI" id="CHEBI:17408"/>
        <dbReference type="ChEBI" id="CHEBI:30616"/>
        <dbReference type="ChEBI" id="CHEBI:77589"/>
        <dbReference type="ChEBI" id="CHEBI:456216"/>
        <dbReference type="EC" id="2.7.1.94"/>
    </reaction>
    <physiologicalReaction direction="left-to-right" evidence="28">
        <dbReference type="Rhea" id="RHEA:19294"/>
    </physiologicalReaction>
</comment>
<dbReference type="GO" id="GO:0046512">
    <property type="term" value="P:sphingosine biosynthetic process"/>
    <property type="evidence" value="ECO:0007669"/>
    <property type="project" value="TreeGrafter"/>
</dbReference>
<dbReference type="GO" id="GO:0046513">
    <property type="term" value="P:ceramide biosynthetic process"/>
    <property type="evidence" value="ECO:0007669"/>
    <property type="project" value="TreeGrafter"/>
</dbReference>
<comment type="catalytic activity">
    <reaction evidence="26">
        <text>a 2-acylglycerol + ATP = a 2-acyl-sn-glycerol 3-phosphate + ADP + H(+)</text>
        <dbReference type="Rhea" id="RHEA:39847"/>
        <dbReference type="ChEBI" id="CHEBI:15378"/>
        <dbReference type="ChEBI" id="CHEBI:17389"/>
        <dbReference type="ChEBI" id="CHEBI:30616"/>
        <dbReference type="ChEBI" id="CHEBI:64982"/>
        <dbReference type="ChEBI" id="CHEBI:456216"/>
    </reaction>
    <physiologicalReaction direction="left-to-right" evidence="26">
        <dbReference type="Rhea" id="RHEA:39848"/>
    </physiologicalReaction>
</comment>
<organism evidence="31 32">
    <name type="scientific">Cotesia congregata</name>
    <name type="common">Parasitoid wasp</name>
    <name type="synonym">Apanteles congregatus</name>
    <dbReference type="NCBI Taxonomy" id="51543"/>
    <lineage>
        <taxon>Eukaryota</taxon>
        <taxon>Metazoa</taxon>
        <taxon>Ecdysozoa</taxon>
        <taxon>Arthropoda</taxon>
        <taxon>Hexapoda</taxon>
        <taxon>Insecta</taxon>
        <taxon>Pterygota</taxon>
        <taxon>Neoptera</taxon>
        <taxon>Endopterygota</taxon>
        <taxon>Hymenoptera</taxon>
        <taxon>Apocrita</taxon>
        <taxon>Ichneumonoidea</taxon>
        <taxon>Braconidae</taxon>
        <taxon>Microgastrinae</taxon>
        <taxon>Cotesia</taxon>
    </lineage>
</organism>
<comment type="similarity">
    <text evidence="21">Belongs to the AGK family.</text>
</comment>
<comment type="catalytic activity">
    <reaction evidence="18">
        <text>a 1-acyl-sn-glycerol + ATP = a 1-acyl-sn-glycero-3-phosphate + ADP + H(+)</text>
        <dbReference type="Rhea" id="RHEA:33747"/>
        <dbReference type="ChEBI" id="CHEBI:15378"/>
        <dbReference type="ChEBI" id="CHEBI:30616"/>
        <dbReference type="ChEBI" id="CHEBI:57970"/>
        <dbReference type="ChEBI" id="CHEBI:64683"/>
        <dbReference type="ChEBI" id="CHEBI:456216"/>
    </reaction>
    <physiologicalReaction direction="left-to-right" evidence="18">
        <dbReference type="Rhea" id="RHEA:33748"/>
    </physiologicalReaction>
</comment>
<keyword evidence="12" id="KW-0496">Mitochondrion</keyword>
<keyword evidence="6" id="KW-0808">Transferase</keyword>
<comment type="catalytic activity">
    <reaction evidence="16">
        <text>1-(5Z,8Z,11Z,14Z-eicosatetraenoyl)-sn-glycerol + ATP = 1-(5Z,8Z,11Z,14Z-eicosatetraenoyl)-sn-glycero-3-phosphate + ADP + H(+)</text>
        <dbReference type="Rhea" id="RHEA:43328"/>
        <dbReference type="ChEBI" id="CHEBI:15378"/>
        <dbReference type="ChEBI" id="CHEBI:30616"/>
        <dbReference type="ChEBI" id="CHEBI:34071"/>
        <dbReference type="ChEBI" id="CHEBI:74938"/>
        <dbReference type="ChEBI" id="CHEBI:456216"/>
    </reaction>
    <physiologicalReaction direction="left-to-right" evidence="16">
        <dbReference type="Rhea" id="RHEA:43329"/>
    </physiologicalReaction>
</comment>
<comment type="subcellular location">
    <subcellularLocation>
        <location evidence="3">Mitochondrion inner membrane</location>
        <topology evidence="3">Peripheral membrane protein</topology>
    </subcellularLocation>
    <subcellularLocation>
        <location evidence="2">Mitochondrion intermembrane space</location>
    </subcellularLocation>
</comment>
<comment type="catalytic activity">
    <reaction evidence="14">
        <text>1,2-di-(9Z-octadecenoyl)-sn-glycerol + ATP = 1,2-di-(9Z-octadecenoyl)-sn-glycero-3-phosphate + ADP + H(+)</text>
        <dbReference type="Rhea" id="RHEA:40327"/>
        <dbReference type="ChEBI" id="CHEBI:15378"/>
        <dbReference type="ChEBI" id="CHEBI:30616"/>
        <dbReference type="ChEBI" id="CHEBI:52333"/>
        <dbReference type="ChEBI" id="CHEBI:74546"/>
        <dbReference type="ChEBI" id="CHEBI:456216"/>
    </reaction>
    <physiologicalReaction direction="left-to-right" evidence="14">
        <dbReference type="Rhea" id="RHEA:40328"/>
    </physiologicalReaction>
</comment>
<comment type="caution">
    <text evidence="31">The sequence shown here is derived from an EMBL/GenBank/DDBJ whole genome shotgun (WGS) entry which is preliminary data.</text>
</comment>
<dbReference type="EC" id="2.7.1.138" evidence="22"/>
<dbReference type="PROSITE" id="PS50146">
    <property type="entry name" value="DAGK"/>
    <property type="match status" value="1"/>
</dbReference>
<evidence type="ECO:0000256" key="21">
    <source>
        <dbReference type="ARBA" id="ARBA00025749"/>
    </source>
</evidence>
<dbReference type="Pfam" id="PF19712">
    <property type="entry name" value="AGK_C"/>
    <property type="match status" value="1"/>
</dbReference>
<dbReference type="PANTHER" id="PTHR12358:SF31">
    <property type="entry name" value="ACYLGLYCEROL KINASE, MITOCHONDRIAL"/>
    <property type="match status" value="1"/>
</dbReference>
<evidence type="ECO:0000256" key="29">
    <source>
        <dbReference type="ARBA" id="ARBA00048876"/>
    </source>
</evidence>
<dbReference type="SMART" id="SM00046">
    <property type="entry name" value="DAGKc"/>
    <property type="match status" value="1"/>
</dbReference>
<evidence type="ECO:0000256" key="5">
    <source>
        <dbReference type="ARBA" id="ARBA00012133"/>
    </source>
</evidence>
<keyword evidence="9" id="KW-0999">Mitochondrion inner membrane</keyword>
<evidence type="ECO:0000256" key="12">
    <source>
        <dbReference type="ARBA" id="ARBA00023128"/>
    </source>
</evidence>
<evidence type="ECO:0000256" key="10">
    <source>
        <dbReference type="ARBA" id="ARBA00022840"/>
    </source>
</evidence>
<keyword evidence="32" id="KW-1185">Reference proteome</keyword>
<evidence type="ECO:0000256" key="24">
    <source>
        <dbReference type="ARBA" id="ARBA00026142"/>
    </source>
</evidence>
<keyword evidence="8" id="KW-0418">Kinase</keyword>
<evidence type="ECO:0000256" key="28">
    <source>
        <dbReference type="ARBA" id="ARBA00048663"/>
    </source>
</evidence>
<evidence type="ECO:0000256" key="22">
    <source>
        <dbReference type="ARBA" id="ARBA00026096"/>
    </source>
</evidence>
<comment type="catalytic activity">
    <reaction evidence="17">
        <text>1-(9Z-octadecenoyl)-sn-glycerol + ATP = 1-(9Z-octadecenoyl)-sn-glycero-3-phosphate + ADP + H(+)</text>
        <dbReference type="Rhea" id="RHEA:41079"/>
        <dbReference type="ChEBI" id="CHEBI:15378"/>
        <dbReference type="ChEBI" id="CHEBI:30616"/>
        <dbReference type="ChEBI" id="CHEBI:74544"/>
        <dbReference type="ChEBI" id="CHEBI:75757"/>
        <dbReference type="ChEBI" id="CHEBI:456216"/>
    </reaction>
    <physiologicalReaction direction="left-to-right" evidence="17">
        <dbReference type="Rhea" id="RHEA:41080"/>
    </physiologicalReaction>
</comment>
<reference evidence="31" key="1">
    <citation type="submission" date="2021-04" db="EMBL/GenBank/DDBJ databases">
        <authorList>
            <person name="Chebbi M.A.C M."/>
        </authorList>
    </citation>
    <scope>NUCLEOTIDE SEQUENCE</scope>
</reference>
<comment type="catalytic activity">
    <reaction evidence="29">
        <text>N-(hexanoyl)sphing-4-enine + ATP = N-hexanoylsphing-4-enine 1-phosphate + ADP + H(+)</text>
        <dbReference type="Rhea" id="RHEA:43312"/>
        <dbReference type="ChEBI" id="CHEBI:15378"/>
        <dbReference type="ChEBI" id="CHEBI:30616"/>
        <dbReference type="ChEBI" id="CHEBI:63867"/>
        <dbReference type="ChEBI" id="CHEBI:82959"/>
        <dbReference type="ChEBI" id="CHEBI:456216"/>
    </reaction>
    <physiologicalReaction direction="left-to-right" evidence="29">
        <dbReference type="Rhea" id="RHEA:43313"/>
    </physiologicalReaction>
</comment>
<dbReference type="GO" id="GO:0047620">
    <property type="term" value="F:acylglycerol kinase activity"/>
    <property type="evidence" value="ECO:0007669"/>
    <property type="project" value="UniProtKB-EC"/>
</dbReference>
<evidence type="ECO:0000256" key="16">
    <source>
        <dbReference type="ARBA" id="ARBA00024483"/>
    </source>
</evidence>
<dbReference type="Pfam" id="PF00781">
    <property type="entry name" value="DAGK_cat"/>
    <property type="match status" value="1"/>
</dbReference>
<evidence type="ECO:0000256" key="4">
    <source>
        <dbReference type="ARBA" id="ARBA00005175"/>
    </source>
</evidence>